<evidence type="ECO:0000256" key="5">
    <source>
        <dbReference type="ARBA" id="ARBA00023136"/>
    </source>
</evidence>
<feature type="transmembrane region" description="Helical" evidence="6">
    <location>
        <begin position="394"/>
        <end position="414"/>
    </location>
</feature>
<feature type="transmembrane region" description="Helical" evidence="6">
    <location>
        <begin position="12"/>
        <end position="29"/>
    </location>
</feature>
<feature type="transmembrane region" description="Helical" evidence="6">
    <location>
        <begin position="119"/>
        <end position="138"/>
    </location>
</feature>
<evidence type="ECO:0000313" key="7">
    <source>
        <dbReference type="EMBL" id="PJJ67828.1"/>
    </source>
</evidence>
<feature type="transmembrane region" description="Helical" evidence="6">
    <location>
        <begin position="178"/>
        <end position="196"/>
    </location>
</feature>
<keyword evidence="8" id="KW-1185">Reference proteome</keyword>
<dbReference type="InterPro" id="IPR002797">
    <property type="entry name" value="Polysacc_synth"/>
</dbReference>
<comment type="subcellular location">
    <subcellularLocation>
        <location evidence="1">Cell membrane</location>
        <topology evidence="1">Multi-pass membrane protein</topology>
    </subcellularLocation>
</comment>
<protein>
    <submittedName>
        <fullName evidence="7">O-antigen/teichoic acid export membrane protein</fullName>
    </submittedName>
</protein>
<gene>
    <name evidence="7" type="ORF">CLV73_1847</name>
</gene>
<keyword evidence="5 6" id="KW-0472">Membrane</keyword>
<feature type="transmembrane region" description="Helical" evidence="6">
    <location>
        <begin position="76"/>
        <end position="99"/>
    </location>
</feature>
<feature type="transmembrane region" description="Helical" evidence="6">
    <location>
        <begin position="340"/>
        <end position="362"/>
    </location>
</feature>
<evidence type="ECO:0000256" key="2">
    <source>
        <dbReference type="ARBA" id="ARBA00022475"/>
    </source>
</evidence>
<feature type="transmembrane region" description="Helical" evidence="6">
    <location>
        <begin position="369"/>
        <end position="388"/>
    </location>
</feature>
<accession>A0A2M9CAF3</accession>
<dbReference type="InterPro" id="IPR050833">
    <property type="entry name" value="Poly_Biosynth_Transport"/>
</dbReference>
<dbReference type="OrthoDB" id="653189at2"/>
<proteinExistence type="predicted"/>
<comment type="caution">
    <text evidence="7">The sequence shown here is derived from an EMBL/GenBank/DDBJ whole genome shotgun (WGS) entry which is preliminary data.</text>
</comment>
<dbReference type="Pfam" id="PF01943">
    <property type="entry name" value="Polysacc_synt"/>
    <property type="match status" value="1"/>
</dbReference>
<dbReference type="RefSeq" id="WP_100376509.1">
    <property type="nucleotide sequence ID" value="NZ_PGFD01000001.1"/>
</dbReference>
<keyword evidence="2" id="KW-1003">Cell membrane</keyword>
<feature type="transmembrane region" description="Helical" evidence="6">
    <location>
        <begin position="150"/>
        <end position="172"/>
    </location>
</feature>
<evidence type="ECO:0000256" key="3">
    <source>
        <dbReference type="ARBA" id="ARBA00022692"/>
    </source>
</evidence>
<keyword evidence="4 6" id="KW-1133">Transmembrane helix</keyword>
<feature type="transmembrane region" description="Helical" evidence="6">
    <location>
        <begin position="216"/>
        <end position="236"/>
    </location>
</feature>
<feature type="transmembrane region" description="Helical" evidence="6">
    <location>
        <begin position="256"/>
        <end position="280"/>
    </location>
</feature>
<reference evidence="7 8" key="1">
    <citation type="submission" date="2017-11" db="EMBL/GenBank/DDBJ databases">
        <title>Genomic Encyclopedia of Archaeal and Bacterial Type Strains, Phase II (KMG-II): From Individual Species to Whole Genera.</title>
        <authorList>
            <person name="Goeker M."/>
        </authorList>
    </citation>
    <scope>NUCLEOTIDE SEQUENCE [LARGE SCALE GENOMIC DNA]</scope>
    <source>
        <strain evidence="7 8">DSM 27617</strain>
    </source>
</reference>
<feature type="transmembrane region" description="Helical" evidence="6">
    <location>
        <begin position="301"/>
        <end position="320"/>
    </location>
</feature>
<organism evidence="7 8">
    <name type="scientific">Chryseobacterium geocarposphaerae</name>
    <dbReference type="NCBI Taxonomy" id="1416776"/>
    <lineage>
        <taxon>Bacteria</taxon>
        <taxon>Pseudomonadati</taxon>
        <taxon>Bacteroidota</taxon>
        <taxon>Flavobacteriia</taxon>
        <taxon>Flavobacteriales</taxon>
        <taxon>Weeksellaceae</taxon>
        <taxon>Chryseobacterium group</taxon>
        <taxon>Chryseobacterium</taxon>
    </lineage>
</organism>
<dbReference type="EMBL" id="PGFD01000001">
    <property type="protein sequence ID" value="PJJ67828.1"/>
    <property type="molecule type" value="Genomic_DNA"/>
</dbReference>
<sequence length="498" mass="56974">MKKNIIANLIGRFWGILSNFLFIPFYIKLLGFESYSIISFSLMIAGIMAVLDAGLTATLSREFARTDKNEEEKKKIFTTLETIYYILVVLCITIIFLFSKTIATQWINTPYFTDNQITYFLRILSFEVGFQLLLRFYLGGFLGLERQVEANLYQIAWGVVRNAIVLIPLYYFPQLDVFFIWQAVTTILFTILLKMILQKRLGNNMFSFKTKIDKGILKDVGSFAGGMMLIALVSILNTQLDKITISKLLSIENLGYYTLALALAQGLIILVNPFSAALLPRFTAFYSISKKKEASELFAKSSLIISVIIFTIMMVMSFFAKDIIWIWTGDKKIAEKSYHIVPIILLSYTMLALAILPYNIAIANGNTKFNNILGITSLVLTIPGYYIFTKKYGAMGAASVFCFVQIFVTLIYFYFINKKYLFLNFYIDIMLRRFIFPLLVIGLIVLCLAYIPNYFEDNRILSLTWIGLITFTTLILSLGILVPKTELFTLIKFKKIKN</sequence>
<dbReference type="Proteomes" id="UP000228740">
    <property type="component" value="Unassembled WGS sequence"/>
</dbReference>
<dbReference type="AlphaFoldDB" id="A0A2M9CAF3"/>
<dbReference type="GO" id="GO:0005886">
    <property type="term" value="C:plasma membrane"/>
    <property type="evidence" value="ECO:0007669"/>
    <property type="project" value="UniProtKB-SubCell"/>
</dbReference>
<keyword evidence="3 6" id="KW-0812">Transmembrane</keyword>
<evidence type="ECO:0000256" key="6">
    <source>
        <dbReference type="SAM" id="Phobius"/>
    </source>
</evidence>
<dbReference type="PANTHER" id="PTHR30250">
    <property type="entry name" value="PST FAMILY PREDICTED COLANIC ACID TRANSPORTER"/>
    <property type="match status" value="1"/>
</dbReference>
<name>A0A2M9CAF3_9FLAO</name>
<feature type="transmembrane region" description="Helical" evidence="6">
    <location>
        <begin position="35"/>
        <end position="55"/>
    </location>
</feature>
<feature type="transmembrane region" description="Helical" evidence="6">
    <location>
        <begin position="434"/>
        <end position="451"/>
    </location>
</feature>
<feature type="transmembrane region" description="Helical" evidence="6">
    <location>
        <begin position="463"/>
        <end position="482"/>
    </location>
</feature>
<evidence type="ECO:0000256" key="1">
    <source>
        <dbReference type="ARBA" id="ARBA00004651"/>
    </source>
</evidence>
<dbReference type="PANTHER" id="PTHR30250:SF26">
    <property type="entry name" value="PSMA PROTEIN"/>
    <property type="match status" value="1"/>
</dbReference>
<evidence type="ECO:0000313" key="8">
    <source>
        <dbReference type="Proteomes" id="UP000228740"/>
    </source>
</evidence>
<evidence type="ECO:0000256" key="4">
    <source>
        <dbReference type="ARBA" id="ARBA00022989"/>
    </source>
</evidence>